<protein>
    <submittedName>
        <fullName evidence="1">Uncharacterized protein</fullName>
    </submittedName>
</protein>
<gene>
    <name evidence="1" type="ORF">S12H4_11726</name>
</gene>
<dbReference type="AlphaFoldDB" id="X1SSG0"/>
<reference evidence="1" key="1">
    <citation type="journal article" date="2014" name="Front. Microbiol.">
        <title>High frequency of phylogenetically diverse reductive dehalogenase-homologous genes in deep subseafloor sedimentary metagenomes.</title>
        <authorList>
            <person name="Kawai M."/>
            <person name="Futagami T."/>
            <person name="Toyoda A."/>
            <person name="Takaki Y."/>
            <person name="Nishi S."/>
            <person name="Hori S."/>
            <person name="Arai W."/>
            <person name="Tsubouchi T."/>
            <person name="Morono Y."/>
            <person name="Uchiyama I."/>
            <person name="Ito T."/>
            <person name="Fujiyama A."/>
            <person name="Inagaki F."/>
            <person name="Takami H."/>
        </authorList>
    </citation>
    <scope>NUCLEOTIDE SEQUENCE</scope>
    <source>
        <strain evidence="1">Expedition CK06-06</strain>
    </source>
</reference>
<proteinExistence type="predicted"/>
<organism evidence="1">
    <name type="scientific">marine sediment metagenome</name>
    <dbReference type="NCBI Taxonomy" id="412755"/>
    <lineage>
        <taxon>unclassified sequences</taxon>
        <taxon>metagenomes</taxon>
        <taxon>ecological metagenomes</taxon>
    </lineage>
</organism>
<comment type="caution">
    <text evidence="1">The sequence shown here is derived from an EMBL/GenBank/DDBJ whole genome shotgun (WGS) entry which is preliminary data.</text>
</comment>
<dbReference type="EMBL" id="BARW01005350">
    <property type="protein sequence ID" value="GAI78300.1"/>
    <property type="molecule type" value="Genomic_DNA"/>
</dbReference>
<name>X1SSG0_9ZZZZ</name>
<evidence type="ECO:0000313" key="1">
    <source>
        <dbReference type="EMBL" id="GAI78300.1"/>
    </source>
</evidence>
<feature type="non-terminal residue" evidence="1">
    <location>
        <position position="1"/>
    </location>
</feature>
<sequence length="186" mass="21105">SGIWATLGQPAQAILPVIGVFANKKGIASPGIKIIAKYSGYKSENKQEVFDGIEELDLKGLVKIKKSGRHYVYYLQGIARWHRGTSFFPIFKQGMILNYAWAKFTPSEKTLYIVLGLKAKVNAARAMEEDCFAIGEISDIKKYCKWAGISRMSFYNAYAGLIKKLFIDEDFDRKYVYGIFIEKDPF</sequence>
<accession>X1SSG0</accession>